<dbReference type="SUPFAM" id="SSF54171">
    <property type="entry name" value="DNA-binding domain"/>
    <property type="match status" value="2"/>
</dbReference>
<dbReference type="PROSITE" id="PS50982">
    <property type="entry name" value="MBD"/>
    <property type="match status" value="1"/>
</dbReference>
<gene>
    <name evidence="7" type="ORF">MIMGU_mgv11b021680mg</name>
</gene>
<dbReference type="Pfam" id="PF01429">
    <property type="entry name" value="MBD"/>
    <property type="match status" value="2"/>
</dbReference>
<sequence length="330" mass="37978">MAATMQEKLRRTNVNQAHDGFSTNLLYFRGIRFYQELQEQHLEEQQMKIRMLNRGFWIFIEMGGESLDWLPVGWRVSVKVRNSGKKDKYYVNPSNGRRFNSKPEVLRYVKSSVKNPNPKEPSKIKIEKTVTENLPPGWIKEIRTKKKGGRTRRDPCYIDPVSGRHFRSMQEVFRYLESKDVRKAESKPDKKCHISVELAGHSQSVEVDKLPRRSSKRLARVEVDKLETEIPTNKKQKKPITTEEPKNPDTCVDDLLTDPCIEFAVKTLTGTIPVEEDVKKVGESSTVSSIWADPCFEFAVKTLTGDIPLEDASKFRASLQQTVDMVMKGE</sequence>
<name>A0A022QBT1_ERYGU</name>
<evidence type="ECO:0000256" key="1">
    <source>
        <dbReference type="ARBA" id="ARBA00004123"/>
    </source>
</evidence>
<comment type="subcellular location">
    <subcellularLocation>
        <location evidence="1">Nucleus</location>
    </subcellularLocation>
</comment>
<evidence type="ECO:0000256" key="2">
    <source>
        <dbReference type="ARBA" id="ARBA00023015"/>
    </source>
</evidence>
<evidence type="ECO:0000256" key="4">
    <source>
        <dbReference type="ARBA" id="ARBA00023163"/>
    </source>
</evidence>
<evidence type="ECO:0000313" key="8">
    <source>
        <dbReference type="Proteomes" id="UP000030748"/>
    </source>
</evidence>
<dbReference type="Gene3D" id="3.30.890.10">
    <property type="entry name" value="Methyl-cpg-binding Protein 2, Chain A"/>
    <property type="match status" value="2"/>
</dbReference>
<protein>
    <recommendedName>
        <fullName evidence="6">MBD domain-containing protein</fullName>
    </recommendedName>
</protein>
<evidence type="ECO:0000313" key="7">
    <source>
        <dbReference type="EMBL" id="EYU25079.1"/>
    </source>
</evidence>
<dbReference type="GO" id="GO:0003677">
    <property type="term" value="F:DNA binding"/>
    <property type="evidence" value="ECO:0007669"/>
    <property type="project" value="UniProtKB-KW"/>
</dbReference>
<dbReference type="STRING" id="4155.A0A022QBT1"/>
<dbReference type="InterPro" id="IPR001739">
    <property type="entry name" value="Methyl_CpG_DNA-bd"/>
</dbReference>
<proteinExistence type="predicted"/>
<keyword evidence="5" id="KW-0539">Nucleus</keyword>
<reference evidence="7 8" key="1">
    <citation type="journal article" date="2013" name="Proc. Natl. Acad. Sci. U.S.A.">
        <title>Fine-scale variation in meiotic recombination in Mimulus inferred from population shotgun sequencing.</title>
        <authorList>
            <person name="Hellsten U."/>
            <person name="Wright K.M."/>
            <person name="Jenkins J."/>
            <person name="Shu S."/>
            <person name="Yuan Y."/>
            <person name="Wessler S.R."/>
            <person name="Schmutz J."/>
            <person name="Willis J.H."/>
            <person name="Rokhsar D.S."/>
        </authorList>
    </citation>
    <scope>NUCLEOTIDE SEQUENCE [LARGE SCALE GENOMIC DNA]</scope>
    <source>
        <strain evidence="8">cv. DUN x IM62</strain>
    </source>
</reference>
<dbReference type="CDD" id="cd00122">
    <property type="entry name" value="MBD"/>
    <property type="match status" value="1"/>
</dbReference>
<keyword evidence="4" id="KW-0804">Transcription</keyword>
<accession>A0A022QBT1</accession>
<keyword evidence="2" id="KW-0805">Transcription regulation</keyword>
<dbReference type="InterPro" id="IPR038945">
    <property type="entry name" value="MBD13-like"/>
</dbReference>
<dbReference type="InterPro" id="IPR016177">
    <property type="entry name" value="DNA-bd_dom_sf"/>
</dbReference>
<feature type="domain" description="MBD" evidence="6">
    <location>
        <begin position="60"/>
        <end position="129"/>
    </location>
</feature>
<dbReference type="GO" id="GO:0005634">
    <property type="term" value="C:nucleus"/>
    <property type="evidence" value="ECO:0007669"/>
    <property type="project" value="UniProtKB-SubCell"/>
</dbReference>
<organism evidence="7 8">
    <name type="scientific">Erythranthe guttata</name>
    <name type="common">Yellow monkey flower</name>
    <name type="synonym">Mimulus guttatus</name>
    <dbReference type="NCBI Taxonomy" id="4155"/>
    <lineage>
        <taxon>Eukaryota</taxon>
        <taxon>Viridiplantae</taxon>
        <taxon>Streptophyta</taxon>
        <taxon>Embryophyta</taxon>
        <taxon>Tracheophyta</taxon>
        <taxon>Spermatophyta</taxon>
        <taxon>Magnoliopsida</taxon>
        <taxon>eudicotyledons</taxon>
        <taxon>Gunneridae</taxon>
        <taxon>Pentapetalae</taxon>
        <taxon>asterids</taxon>
        <taxon>lamiids</taxon>
        <taxon>Lamiales</taxon>
        <taxon>Phrymaceae</taxon>
        <taxon>Erythranthe</taxon>
    </lineage>
</organism>
<evidence type="ECO:0000259" key="6">
    <source>
        <dbReference type="PROSITE" id="PS50982"/>
    </source>
</evidence>
<dbReference type="Proteomes" id="UP000030748">
    <property type="component" value="Unassembled WGS sequence"/>
</dbReference>
<dbReference type="PANTHER" id="PTHR34067:SF22">
    <property type="entry name" value="METHYL-CPG-BINDING DOMAIN-CONTAINING PROTEIN 13-LIKE"/>
    <property type="match status" value="1"/>
</dbReference>
<dbReference type="AlphaFoldDB" id="A0A022QBT1"/>
<dbReference type="PANTHER" id="PTHR34067">
    <property type="entry name" value="OS04G0193200 PROTEIN"/>
    <property type="match status" value="1"/>
</dbReference>
<keyword evidence="3" id="KW-0238">DNA-binding</keyword>
<keyword evidence="8" id="KW-1185">Reference proteome</keyword>
<dbReference type="PhylomeDB" id="A0A022QBT1"/>
<dbReference type="eggNOG" id="ENOG502QWBB">
    <property type="taxonomic scope" value="Eukaryota"/>
</dbReference>
<evidence type="ECO:0000256" key="3">
    <source>
        <dbReference type="ARBA" id="ARBA00023125"/>
    </source>
</evidence>
<dbReference type="EMBL" id="KI632098">
    <property type="protein sequence ID" value="EYU25079.1"/>
    <property type="molecule type" value="Genomic_DNA"/>
</dbReference>
<evidence type="ECO:0000256" key="5">
    <source>
        <dbReference type="ARBA" id="ARBA00023242"/>
    </source>
</evidence>